<dbReference type="PROSITE" id="PS00211">
    <property type="entry name" value="ABC_TRANSPORTER_1"/>
    <property type="match status" value="1"/>
</dbReference>
<comment type="subcellular location">
    <subcellularLocation>
        <location evidence="1">Cell membrane</location>
        <topology evidence="1">Multi-pass membrane protein</topology>
    </subcellularLocation>
</comment>
<evidence type="ECO:0000259" key="9">
    <source>
        <dbReference type="PROSITE" id="PS50929"/>
    </source>
</evidence>
<dbReference type="Proteomes" id="UP000009256">
    <property type="component" value="Chromosome"/>
</dbReference>
<feature type="domain" description="ABC transporter" evidence="8">
    <location>
        <begin position="345"/>
        <end position="567"/>
    </location>
</feature>
<proteinExistence type="predicted"/>
<dbReference type="PROSITE" id="PS50893">
    <property type="entry name" value="ABC_TRANSPORTER_2"/>
    <property type="match status" value="1"/>
</dbReference>
<dbReference type="OrthoDB" id="1924776at2"/>
<reference key="1">
    <citation type="submission" date="2010-11" db="EMBL/GenBank/DDBJ databases">
        <title>Complete sequence of chromosome of Caldicellulosiruptor kristjanssonii 177R1B.</title>
        <authorList>
            <consortium name="US DOE Joint Genome Institute"/>
            <person name="Lucas S."/>
            <person name="Copeland A."/>
            <person name="Lapidus A."/>
            <person name="Cheng J.-F."/>
            <person name="Bruce D."/>
            <person name="Goodwin L."/>
            <person name="Pitluck S."/>
            <person name="Davenport K."/>
            <person name="Detter J.C."/>
            <person name="Han C."/>
            <person name="Tapia R."/>
            <person name="Land M."/>
            <person name="Hauser L."/>
            <person name="Jeffries C."/>
            <person name="Kyrpides N."/>
            <person name="Ivanova N."/>
            <person name="Mikhailova N."/>
            <person name="Blumer-Schuette S.E."/>
            <person name="Kelly R.M."/>
            <person name="Woyke T."/>
        </authorList>
    </citation>
    <scope>NUCLEOTIDE SEQUENCE</scope>
    <source>
        <strain>177R1B</strain>
    </source>
</reference>
<dbReference type="EMBL" id="CP002326">
    <property type="protein sequence ID" value="ADQ41827.1"/>
    <property type="molecule type" value="Genomic_DNA"/>
</dbReference>
<dbReference type="SUPFAM" id="SSF90123">
    <property type="entry name" value="ABC transporter transmembrane region"/>
    <property type="match status" value="1"/>
</dbReference>
<dbReference type="RefSeq" id="WP_013433544.1">
    <property type="nucleotide sequence ID" value="NC_014721.1"/>
</dbReference>
<dbReference type="InterPro" id="IPR011527">
    <property type="entry name" value="ABC1_TM_dom"/>
</dbReference>
<dbReference type="GO" id="GO:0016887">
    <property type="term" value="F:ATP hydrolysis activity"/>
    <property type="evidence" value="ECO:0007669"/>
    <property type="project" value="InterPro"/>
</dbReference>
<evidence type="ECO:0000256" key="4">
    <source>
        <dbReference type="ARBA" id="ARBA00022840"/>
    </source>
</evidence>
<dbReference type="SMART" id="SM00382">
    <property type="entry name" value="AAA"/>
    <property type="match status" value="1"/>
</dbReference>
<dbReference type="CDD" id="cd03228">
    <property type="entry name" value="ABCC_MRP_Like"/>
    <property type="match status" value="1"/>
</dbReference>
<sequence>MKQDMMWLISKLKRFWKLSLLCIICQILYIALIEIAPIVSMILIEALIHKFQSRVIYRSLIFFTLVWILQPIMWYTVSVLTINLSENIKESLRNSCFESFISSSTINFIQNNSMGTMVTRISEDVEEIGNFTQNLILNFTKNLLIATISMIVMLSIAPLLTVIFFIVFGILSLFILKKSNQLSGLQNDLQQVIDRMNTFLPNIIRNIIPIKVCNAQSLINEQFQITNKEIKMKTIKLLKNLTLMSMYAATVAVLVIVIIYAGGSIYILSGKGTVGILVALTMYFQNFVGAVNELFDGGIELRRISPLTMRLNELLNDKNTANSEIRMFDEELNTSILLNCDKYNLQVKDVWFKYNDSDYILKGVNLYAEEDTVVAIIGESGAGKTTLLKLLLGIYLPEHGEITLCGNNINQISNNKLWKLVSYIPQEVDLIYGLSIKENITLEKAIELKREVVELCQWLKIEKKILSLPLGYDTLYTEEVNFSGGEKQRIVIARELLKGAKIFIFDEPTAWLDEENEKRFFEIIQELKKGRIIIMVSHKKITLEYADIVYVLENGVLKPTIPANKNL</sequence>
<dbReference type="InterPro" id="IPR036640">
    <property type="entry name" value="ABC1_TM_sf"/>
</dbReference>
<keyword evidence="6 7" id="KW-0472">Membrane</keyword>
<evidence type="ECO:0000259" key="8">
    <source>
        <dbReference type="PROSITE" id="PS50893"/>
    </source>
</evidence>
<reference evidence="10 11" key="2">
    <citation type="journal article" date="2011" name="J. Bacteriol.">
        <title>Complete genome sequences for the anaerobic, extremely thermophilic plant biomass-degrading bacteria Caldicellulosiruptor hydrothermalis, Caldicellulosiruptor kristjanssonii, Caldicellulosiruptor kronotskyensis, Caldicellulosiruptor owensenis, and Caldicellulosiruptor lactoaceticus.</title>
        <authorList>
            <person name="Blumer-Schuette S.E."/>
            <person name="Ozdemir I."/>
            <person name="Mistry D."/>
            <person name="Lucas S."/>
            <person name="Lapidus A."/>
            <person name="Cheng J.F."/>
            <person name="Goodwin L.A."/>
            <person name="Pitluck S."/>
            <person name="Land M.L."/>
            <person name="Hauser L.J."/>
            <person name="Woyke T."/>
            <person name="Mikhailova N."/>
            <person name="Pati A."/>
            <person name="Kyrpides N.C."/>
            <person name="Ivanova N."/>
            <person name="Detter J.C."/>
            <person name="Walston-Davenport K."/>
            <person name="Han S."/>
            <person name="Adams M.W."/>
            <person name="Kelly R.M."/>
        </authorList>
    </citation>
    <scope>NUCLEOTIDE SEQUENCE [LARGE SCALE GENOMIC DNA]</scope>
    <source>
        <strain evidence="11">ATCC 700853 / DSM 12137 / I77R1B</strain>
    </source>
</reference>
<dbReference type="SUPFAM" id="SSF52540">
    <property type="entry name" value="P-loop containing nucleoside triphosphate hydrolases"/>
    <property type="match status" value="1"/>
</dbReference>
<dbReference type="AlphaFoldDB" id="E4S7E4"/>
<dbReference type="KEGG" id="cki:Calkr_2385"/>
<evidence type="ECO:0000256" key="2">
    <source>
        <dbReference type="ARBA" id="ARBA00022692"/>
    </source>
</evidence>
<dbReference type="Gene3D" id="1.20.1560.10">
    <property type="entry name" value="ABC transporter type 1, transmembrane domain"/>
    <property type="match status" value="1"/>
</dbReference>
<dbReference type="InterPro" id="IPR027417">
    <property type="entry name" value="P-loop_NTPase"/>
</dbReference>
<dbReference type="STRING" id="632335.Calkr_2385"/>
<keyword evidence="11" id="KW-1185">Reference proteome</keyword>
<feature type="transmembrane region" description="Helical" evidence="7">
    <location>
        <begin position="143"/>
        <end position="176"/>
    </location>
</feature>
<keyword evidence="3" id="KW-0547">Nucleotide-binding</keyword>
<dbReference type="eggNOG" id="COG1132">
    <property type="taxonomic scope" value="Bacteria"/>
</dbReference>
<dbReference type="GO" id="GO:0015421">
    <property type="term" value="F:ABC-type oligopeptide transporter activity"/>
    <property type="evidence" value="ECO:0007669"/>
    <property type="project" value="TreeGrafter"/>
</dbReference>
<dbReference type="Gene3D" id="3.40.50.300">
    <property type="entry name" value="P-loop containing nucleotide triphosphate hydrolases"/>
    <property type="match status" value="1"/>
</dbReference>
<feature type="transmembrane region" description="Helical" evidence="7">
    <location>
        <begin position="55"/>
        <end position="77"/>
    </location>
</feature>
<feature type="transmembrane region" description="Helical" evidence="7">
    <location>
        <begin position="15"/>
        <end position="43"/>
    </location>
</feature>
<evidence type="ECO:0000313" key="10">
    <source>
        <dbReference type="EMBL" id="ADQ41827.1"/>
    </source>
</evidence>
<keyword evidence="2 7" id="KW-0812">Transmembrane</keyword>
<feature type="transmembrane region" description="Helical" evidence="7">
    <location>
        <begin position="274"/>
        <end position="295"/>
    </location>
</feature>
<organism evidence="10 11">
    <name type="scientific">Caldicellulosiruptor acetigenus (strain ATCC 700853 / DSM 12137 / I77R1B)</name>
    <name type="common">Caldicellulosiruptor kristjanssonii</name>
    <dbReference type="NCBI Taxonomy" id="632335"/>
    <lineage>
        <taxon>Bacteria</taxon>
        <taxon>Bacillati</taxon>
        <taxon>Bacillota</taxon>
        <taxon>Bacillota incertae sedis</taxon>
        <taxon>Caldicellulosiruptorales</taxon>
        <taxon>Caldicellulosiruptoraceae</taxon>
        <taxon>Caldicellulosiruptor</taxon>
    </lineage>
</organism>
<dbReference type="InterPro" id="IPR003593">
    <property type="entry name" value="AAA+_ATPase"/>
</dbReference>
<evidence type="ECO:0000313" key="11">
    <source>
        <dbReference type="Proteomes" id="UP000009256"/>
    </source>
</evidence>
<dbReference type="HOGENOM" id="CLU_000604_84_3_9"/>
<feature type="domain" description="ABC transmembrane type-1" evidence="9">
    <location>
        <begin position="20"/>
        <end position="303"/>
    </location>
</feature>
<keyword evidence="5 7" id="KW-1133">Transmembrane helix</keyword>
<evidence type="ECO:0000256" key="3">
    <source>
        <dbReference type="ARBA" id="ARBA00022741"/>
    </source>
</evidence>
<evidence type="ECO:0000256" key="1">
    <source>
        <dbReference type="ARBA" id="ARBA00004651"/>
    </source>
</evidence>
<evidence type="ECO:0000256" key="5">
    <source>
        <dbReference type="ARBA" id="ARBA00022989"/>
    </source>
</evidence>
<dbReference type="InterPro" id="IPR017871">
    <property type="entry name" value="ABC_transporter-like_CS"/>
</dbReference>
<gene>
    <name evidence="10" type="ordered locus">Calkr_2385</name>
</gene>
<evidence type="ECO:0000256" key="7">
    <source>
        <dbReference type="SAM" id="Phobius"/>
    </source>
</evidence>
<dbReference type="Pfam" id="PF00664">
    <property type="entry name" value="ABC_membrane"/>
    <property type="match status" value="1"/>
</dbReference>
<evidence type="ECO:0000256" key="6">
    <source>
        <dbReference type="ARBA" id="ARBA00023136"/>
    </source>
</evidence>
<dbReference type="PANTHER" id="PTHR43394:SF1">
    <property type="entry name" value="ATP-BINDING CASSETTE SUB-FAMILY B MEMBER 10, MITOCHONDRIAL"/>
    <property type="match status" value="1"/>
</dbReference>
<dbReference type="PROSITE" id="PS50929">
    <property type="entry name" value="ABC_TM1F"/>
    <property type="match status" value="1"/>
</dbReference>
<dbReference type="InterPro" id="IPR039421">
    <property type="entry name" value="Type_1_exporter"/>
</dbReference>
<accession>E4S7E4</accession>
<dbReference type="InterPro" id="IPR003439">
    <property type="entry name" value="ABC_transporter-like_ATP-bd"/>
</dbReference>
<dbReference type="GO" id="GO:0005524">
    <property type="term" value="F:ATP binding"/>
    <property type="evidence" value="ECO:0007669"/>
    <property type="project" value="UniProtKB-KW"/>
</dbReference>
<protein>
    <submittedName>
        <fullName evidence="10">ABC transporter related protein</fullName>
    </submittedName>
</protein>
<keyword evidence="4" id="KW-0067">ATP-binding</keyword>
<dbReference type="CDD" id="cd07346">
    <property type="entry name" value="ABC_6TM_exporters"/>
    <property type="match status" value="1"/>
</dbReference>
<dbReference type="GO" id="GO:0005886">
    <property type="term" value="C:plasma membrane"/>
    <property type="evidence" value="ECO:0007669"/>
    <property type="project" value="UniProtKB-SubCell"/>
</dbReference>
<feature type="transmembrane region" description="Helical" evidence="7">
    <location>
        <begin position="241"/>
        <end position="268"/>
    </location>
</feature>
<dbReference type="Pfam" id="PF00005">
    <property type="entry name" value="ABC_tran"/>
    <property type="match status" value="1"/>
</dbReference>
<dbReference type="PANTHER" id="PTHR43394">
    <property type="entry name" value="ATP-DEPENDENT PERMEASE MDL1, MITOCHONDRIAL"/>
    <property type="match status" value="1"/>
</dbReference>
<name>E4S7E4_CALA7</name>